<reference evidence="7 8" key="1">
    <citation type="journal article" date="2024" name="Front Chem Biol">
        <title>Unveiling the potential of Daldinia eschscholtzii MFLUCC 19-0629 through bioactivity and bioinformatics studies for enhanced sustainable agriculture production.</title>
        <authorList>
            <person name="Brooks S."/>
            <person name="Weaver J.A."/>
            <person name="Klomchit A."/>
            <person name="Alharthi S.A."/>
            <person name="Onlamun T."/>
            <person name="Nurani R."/>
            <person name="Vong T.K."/>
            <person name="Alberti F."/>
            <person name="Greco C."/>
        </authorList>
    </citation>
    <scope>NUCLEOTIDE SEQUENCE [LARGE SCALE GENOMIC DNA]</scope>
    <source>
        <strain evidence="7">MFLUCC 19-0629</strain>
    </source>
</reference>
<gene>
    <name evidence="7" type="ORF">Daesc_008510</name>
</gene>
<evidence type="ECO:0000256" key="5">
    <source>
        <dbReference type="ARBA" id="ARBA00023163"/>
    </source>
</evidence>
<dbReference type="GO" id="GO:0005634">
    <property type="term" value="C:nucleus"/>
    <property type="evidence" value="ECO:0007669"/>
    <property type="project" value="TreeGrafter"/>
</dbReference>
<dbReference type="PANTHER" id="PTHR31944:SF130">
    <property type="entry name" value="ZN(II)2CYS6 TRANSCRIPTION FACTO (EUROFUNG)"/>
    <property type="match status" value="1"/>
</dbReference>
<keyword evidence="6" id="KW-0539">Nucleus</keyword>
<evidence type="ECO:0000256" key="4">
    <source>
        <dbReference type="ARBA" id="ARBA00023125"/>
    </source>
</evidence>
<dbReference type="GO" id="GO:0046872">
    <property type="term" value="F:metal ion binding"/>
    <property type="evidence" value="ECO:0007669"/>
    <property type="project" value="UniProtKB-KW"/>
</dbReference>
<dbReference type="GO" id="GO:0000978">
    <property type="term" value="F:RNA polymerase II cis-regulatory region sequence-specific DNA binding"/>
    <property type="evidence" value="ECO:0007669"/>
    <property type="project" value="TreeGrafter"/>
</dbReference>
<keyword evidence="2" id="KW-0862">Zinc</keyword>
<name>A0AAX6MCJ2_9PEZI</name>
<dbReference type="InterPro" id="IPR051430">
    <property type="entry name" value="Fungal_TF_Env_Response"/>
</dbReference>
<protein>
    <recommendedName>
        <fullName evidence="9">Transcription factor domain-containing protein</fullName>
    </recommendedName>
</protein>
<dbReference type="EMBL" id="JBANMG010000008">
    <property type="protein sequence ID" value="KAK6950184.1"/>
    <property type="molecule type" value="Genomic_DNA"/>
</dbReference>
<keyword evidence="4" id="KW-0238">DNA-binding</keyword>
<keyword evidence="8" id="KW-1185">Reference proteome</keyword>
<keyword evidence="5" id="KW-0804">Transcription</keyword>
<evidence type="ECO:0000256" key="2">
    <source>
        <dbReference type="ARBA" id="ARBA00022833"/>
    </source>
</evidence>
<dbReference type="AlphaFoldDB" id="A0AAX6MCJ2"/>
<accession>A0AAX6MCJ2</accession>
<keyword evidence="1" id="KW-0479">Metal-binding</keyword>
<evidence type="ECO:0000256" key="1">
    <source>
        <dbReference type="ARBA" id="ARBA00022723"/>
    </source>
</evidence>
<sequence>MLENLLPPKEDTDALVSFYLNGLEQIHRIRSQDPTMTALILAMISISTCATTYSAEATSIPTRYHAMCARWIYACEEWLKQQSPKRRKIVYYQVSCLVYIAKRVAMIGKKRWCKETSSLIQDAVTDGLHCNSSSSTDTPYAREMKRRIWATLRELALQNAFEYGRPTLLHNINSDISPPINADDDEFTESSKETPTSAPLETYTLTSYQVHSARTWDLRLDISERLFSKRSSEGLSYDEVLRYTHEITQAIEAIPSWKVEDAATEKKSESSIVANAFCIFQLKECILALHRPYLQRNDGRYWLSETVCYHTSLDILLLNSRLAELGCQNLATVRNDLLLASLSLVRIIMLQPKLSNSVMTANSGSTIDLLERCVPSMEDKHLRCFHSELWCFITMHAAIMLLKVHLEKESYQTAKAICARRFLDLHYRQIERQKMSVPNQWCLTPPGLFRPYLY</sequence>
<proteinExistence type="predicted"/>
<keyword evidence="3" id="KW-0805">Transcription regulation</keyword>
<evidence type="ECO:0000256" key="3">
    <source>
        <dbReference type="ARBA" id="ARBA00023015"/>
    </source>
</evidence>
<dbReference type="Proteomes" id="UP001369815">
    <property type="component" value="Unassembled WGS sequence"/>
</dbReference>
<evidence type="ECO:0008006" key="9">
    <source>
        <dbReference type="Google" id="ProtNLM"/>
    </source>
</evidence>
<evidence type="ECO:0000256" key="6">
    <source>
        <dbReference type="ARBA" id="ARBA00023242"/>
    </source>
</evidence>
<dbReference type="PANTHER" id="PTHR31944">
    <property type="entry name" value="HEME-RESPONSIVE ZINC FINGER TRANSCRIPTION FACTOR HAP1"/>
    <property type="match status" value="1"/>
</dbReference>
<dbReference type="GO" id="GO:0001228">
    <property type="term" value="F:DNA-binding transcription activator activity, RNA polymerase II-specific"/>
    <property type="evidence" value="ECO:0007669"/>
    <property type="project" value="TreeGrafter"/>
</dbReference>
<evidence type="ECO:0000313" key="8">
    <source>
        <dbReference type="Proteomes" id="UP001369815"/>
    </source>
</evidence>
<comment type="caution">
    <text evidence="7">The sequence shown here is derived from an EMBL/GenBank/DDBJ whole genome shotgun (WGS) entry which is preliminary data.</text>
</comment>
<evidence type="ECO:0000313" key="7">
    <source>
        <dbReference type="EMBL" id="KAK6950184.1"/>
    </source>
</evidence>
<dbReference type="CDD" id="cd12148">
    <property type="entry name" value="fungal_TF_MHR"/>
    <property type="match status" value="1"/>
</dbReference>
<organism evidence="7 8">
    <name type="scientific">Daldinia eschscholtzii</name>
    <dbReference type="NCBI Taxonomy" id="292717"/>
    <lineage>
        <taxon>Eukaryota</taxon>
        <taxon>Fungi</taxon>
        <taxon>Dikarya</taxon>
        <taxon>Ascomycota</taxon>
        <taxon>Pezizomycotina</taxon>
        <taxon>Sordariomycetes</taxon>
        <taxon>Xylariomycetidae</taxon>
        <taxon>Xylariales</taxon>
        <taxon>Hypoxylaceae</taxon>
        <taxon>Daldinia</taxon>
    </lineage>
</organism>